<proteinExistence type="predicted"/>
<dbReference type="Pfam" id="PF13578">
    <property type="entry name" value="Methyltransf_24"/>
    <property type="match status" value="1"/>
</dbReference>
<gene>
    <name evidence="2" type="ORF">GCM10012275_51890</name>
</gene>
<reference evidence="2" key="1">
    <citation type="journal article" date="2014" name="Int. J. Syst. Evol. Microbiol.">
        <title>Complete genome sequence of Corynebacterium casei LMG S-19264T (=DSM 44701T), isolated from a smear-ripened cheese.</title>
        <authorList>
            <consortium name="US DOE Joint Genome Institute (JGI-PGF)"/>
            <person name="Walter F."/>
            <person name="Albersmeier A."/>
            <person name="Kalinowski J."/>
            <person name="Ruckert C."/>
        </authorList>
    </citation>
    <scope>NUCLEOTIDE SEQUENCE</scope>
    <source>
        <strain evidence="2">CGMCC 4.5737</strain>
    </source>
</reference>
<dbReference type="RefSeq" id="WP_229686748.1">
    <property type="nucleotide sequence ID" value="NZ_BMMK01000033.1"/>
</dbReference>
<feature type="coiled-coil region" evidence="1">
    <location>
        <begin position="280"/>
        <end position="332"/>
    </location>
</feature>
<protein>
    <submittedName>
        <fullName evidence="2">Uncharacterized protein</fullName>
    </submittedName>
</protein>
<dbReference type="EMBL" id="BMMK01000033">
    <property type="protein sequence ID" value="GGM74822.1"/>
    <property type="molecule type" value="Genomic_DNA"/>
</dbReference>
<comment type="caution">
    <text evidence="2">The sequence shown here is derived from an EMBL/GenBank/DDBJ whole genome shotgun (WGS) entry which is preliminary data.</text>
</comment>
<dbReference type="InterPro" id="IPR029063">
    <property type="entry name" value="SAM-dependent_MTases_sf"/>
</dbReference>
<dbReference type="SUPFAM" id="SSF53335">
    <property type="entry name" value="S-adenosyl-L-methionine-dependent methyltransferases"/>
    <property type="match status" value="1"/>
</dbReference>
<evidence type="ECO:0000313" key="3">
    <source>
        <dbReference type="Proteomes" id="UP000637578"/>
    </source>
</evidence>
<reference evidence="2" key="2">
    <citation type="submission" date="2020-09" db="EMBL/GenBank/DDBJ databases">
        <authorList>
            <person name="Sun Q."/>
            <person name="Zhou Y."/>
        </authorList>
    </citation>
    <scope>NUCLEOTIDE SEQUENCE</scope>
    <source>
        <strain evidence="2">CGMCC 4.5737</strain>
    </source>
</reference>
<keyword evidence="3" id="KW-1185">Reference proteome</keyword>
<dbReference type="Gene3D" id="3.40.50.150">
    <property type="entry name" value="Vaccinia Virus protein VP39"/>
    <property type="match status" value="1"/>
</dbReference>
<name>A0A8J3FW83_9PSEU</name>
<sequence length="360" mass="40379">MNFDVDPVDTRHDPHAQARAARQSPLLLHSMTLFREIFEVVFARKNISTVVEVGVESGQASSMYLELGAVEVYCVDPVPSDELRTQLDQFDALHLVEKLSPDVLAELPPADLYVLDGDHNYSVVRREFEWIVRNVPDAVVAFHDLLWPCGRRDLYYEPSPLPLAERYPSSTDGPTVWHDELTPAGFVGAGAFTTAEKAGGERNGVLTAVEDVLAESGDPGWCLELVPAVFGMGVAFRRDQVFAGSLRRALAPYTNTRLLAAMENNRIALYTRVLQMQYDAERQTDEINRLVAENSELRQQIERNKTAADPQIARLSAELRVLRQENQRLARAVANRPFTRPSFGPSLLEAVRMLGRPRRK</sequence>
<organism evidence="2 3">
    <name type="scientific">Longimycelium tulufanense</name>
    <dbReference type="NCBI Taxonomy" id="907463"/>
    <lineage>
        <taxon>Bacteria</taxon>
        <taxon>Bacillati</taxon>
        <taxon>Actinomycetota</taxon>
        <taxon>Actinomycetes</taxon>
        <taxon>Pseudonocardiales</taxon>
        <taxon>Pseudonocardiaceae</taxon>
        <taxon>Longimycelium</taxon>
    </lineage>
</organism>
<evidence type="ECO:0000313" key="2">
    <source>
        <dbReference type="EMBL" id="GGM74822.1"/>
    </source>
</evidence>
<dbReference type="Proteomes" id="UP000637578">
    <property type="component" value="Unassembled WGS sequence"/>
</dbReference>
<dbReference type="AlphaFoldDB" id="A0A8J3FW83"/>
<evidence type="ECO:0000256" key="1">
    <source>
        <dbReference type="SAM" id="Coils"/>
    </source>
</evidence>
<keyword evidence="1" id="KW-0175">Coiled coil</keyword>
<accession>A0A8J3FW83</accession>